<reference evidence="1 2" key="1">
    <citation type="submission" date="2013-09" db="EMBL/GenBank/DDBJ databases">
        <title>Genome sequencing of Phaeobacter antarcticus sp. nov. SM1211.</title>
        <authorList>
            <person name="Zhang X.-Y."/>
            <person name="Liu C."/>
            <person name="Chen X.-L."/>
            <person name="Xie B.-B."/>
            <person name="Qin Q.-L."/>
            <person name="Rong J.-C."/>
            <person name="Zhang Y.-Z."/>
        </authorList>
    </citation>
    <scope>NUCLEOTIDE SEQUENCE [LARGE SCALE GENOMIC DNA]</scope>
    <source>
        <strain evidence="1 2">SM1211</strain>
    </source>
</reference>
<protein>
    <submittedName>
        <fullName evidence="1">Uncharacterized protein</fullName>
    </submittedName>
</protein>
<accession>A0A2G8REK0</accession>
<sequence length="75" mass="8368">MDAMSSWMPSTALREKVAPPIRKLIKIPNARVKVYCSCPAEKASDQDGYLGLRREMIPYAVRAETMALAGEAHKF</sequence>
<organism evidence="1 2">
    <name type="scientific">Puniceibacterium antarcticum</name>
    <dbReference type="NCBI Taxonomy" id="1206336"/>
    <lineage>
        <taxon>Bacteria</taxon>
        <taxon>Pseudomonadati</taxon>
        <taxon>Pseudomonadota</taxon>
        <taxon>Alphaproteobacteria</taxon>
        <taxon>Rhodobacterales</taxon>
        <taxon>Paracoccaceae</taxon>
        <taxon>Puniceibacterium</taxon>
    </lineage>
</organism>
<evidence type="ECO:0000313" key="1">
    <source>
        <dbReference type="EMBL" id="PIL19952.1"/>
    </source>
</evidence>
<keyword evidence="2" id="KW-1185">Reference proteome</keyword>
<dbReference type="AlphaFoldDB" id="A0A2G8REK0"/>
<dbReference type="EMBL" id="AWWI01000074">
    <property type="protein sequence ID" value="PIL19952.1"/>
    <property type="molecule type" value="Genomic_DNA"/>
</dbReference>
<gene>
    <name evidence="1" type="ORF">P775_12035</name>
</gene>
<name>A0A2G8REK0_9RHOB</name>
<dbReference type="Proteomes" id="UP000231259">
    <property type="component" value="Unassembled WGS sequence"/>
</dbReference>
<evidence type="ECO:0000313" key="2">
    <source>
        <dbReference type="Proteomes" id="UP000231259"/>
    </source>
</evidence>
<proteinExistence type="predicted"/>
<comment type="caution">
    <text evidence="1">The sequence shown here is derived from an EMBL/GenBank/DDBJ whole genome shotgun (WGS) entry which is preliminary data.</text>
</comment>